<reference evidence="10 11" key="1">
    <citation type="submission" date="2019-10" db="EMBL/GenBank/DDBJ databases">
        <authorList>
            <person name="Palmer J.M."/>
        </authorList>
    </citation>
    <scope>NUCLEOTIDE SEQUENCE [LARGE SCALE GENOMIC DNA]</scope>
    <source>
        <strain evidence="10 11">TWF696</strain>
    </source>
</reference>
<keyword evidence="7" id="KW-0560">Oxidoreductase</keyword>
<evidence type="ECO:0000256" key="3">
    <source>
        <dbReference type="ARBA" id="ARBA00006743"/>
    </source>
</evidence>
<keyword evidence="5" id="KW-0274">FAD</keyword>
<dbReference type="Proteomes" id="UP001375240">
    <property type="component" value="Unassembled WGS sequence"/>
</dbReference>
<dbReference type="InterPro" id="IPR053806">
    <property type="entry name" value="MTHFR_C"/>
</dbReference>
<evidence type="ECO:0000256" key="2">
    <source>
        <dbReference type="ARBA" id="ARBA00004777"/>
    </source>
</evidence>
<dbReference type="SUPFAM" id="SSF51730">
    <property type="entry name" value="FAD-linked oxidoreductase"/>
    <property type="match status" value="1"/>
</dbReference>
<dbReference type="GO" id="GO:0009086">
    <property type="term" value="P:methionine biosynthetic process"/>
    <property type="evidence" value="ECO:0007669"/>
    <property type="project" value="TreeGrafter"/>
</dbReference>
<dbReference type="InterPro" id="IPR029041">
    <property type="entry name" value="FAD-linked_oxidoreductase-like"/>
</dbReference>
<accession>A0AAV9UR58</accession>
<dbReference type="CDD" id="cd00537">
    <property type="entry name" value="MTHFR"/>
    <property type="match status" value="1"/>
</dbReference>
<proteinExistence type="inferred from homology"/>
<sequence>MQEKITTKIKALPKDATYFSLEFFPPKTNAGLQNLHARLERMAKGLRPLFVSVTWGAGGSTATKSLELAHLCLTLGLTTVLHLTCTNMSRAVLDDALDNAKLMGIRNILALRGDEPRQHEYIDQTTATTPPPPEEFTHAVDLVKYIRQRHGDFFAIGVAAYPEGYAESAYPERQDPRYDLPFLREKTAAGADFILTQFFYDVDAYLSTEKLLREDASGLFKTIPIIPGLMPIQSHQIFRRTTKLCSVKVPQSISDRIDAAKADDEVVKELGIQIVGDIIERIKQSTETAGGGARGFHFYTLNLEKAVAFIVEKCNLIPEIPTPAIAVEDEVAIVDDDEAPAPLAVSAGGVGSGASFGPRRMSRRASSIISDPHNRVIVDAVSSTRSDLQAEAGEAGVPKILDPGSQEGQLAISEGEGALGREATWDDFPNGRWGDARSPAFGEIDGYGVSLHRTPIEALRLWGRPTSTSDISALFVRNVKGTLAALPWSEEDTLNAESQLITAQLEALNSRGWWTVASQPAVNSARSDDPTFGWGPKNGFVFQKAFVEFFIPEADWRVLRTRLEGSEDVSFYAGNKAGEFETSMPSDTAANAVTWGAFPGKEIVTPTIIEEVSFKAWRDEAFDIWSEWQRIYPPSSPTAKLLGELKDKLWLVTIIHHDFVDPDALWKGVLGV</sequence>
<dbReference type="GO" id="GO:0004489">
    <property type="term" value="F:methylenetetrahydrofolate reductase [NAD(P)H] activity"/>
    <property type="evidence" value="ECO:0007669"/>
    <property type="project" value="InterPro"/>
</dbReference>
<comment type="cofactor">
    <cofactor evidence="1">
        <name>FAD</name>
        <dbReference type="ChEBI" id="CHEBI:57692"/>
    </cofactor>
</comment>
<gene>
    <name evidence="10" type="ORF">TWF696_007191</name>
</gene>
<comment type="pathway">
    <text evidence="2 8">One-carbon metabolism; tetrahydrofolate interconversion.</text>
</comment>
<comment type="similarity">
    <text evidence="3">Belongs to the methylenetetrahydrofolate reductase family.</text>
</comment>
<evidence type="ECO:0000313" key="11">
    <source>
        <dbReference type="Proteomes" id="UP001375240"/>
    </source>
</evidence>
<dbReference type="GO" id="GO:0071949">
    <property type="term" value="F:FAD binding"/>
    <property type="evidence" value="ECO:0007669"/>
    <property type="project" value="TreeGrafter"/>
</dbReference>
<dbReference type="GO" id="GO:0035999">
    <property type="term" value="P:tetrahydrofolate interconversion"/>
    <property type="evidence" value="ECO:0007669"/>
    <property type="project" value="TreeGrafter"/>
</dbReference>
<evidence type="ECO:0000256" key="6">
    <source>
        <dbReference type="ARBA" id="ARBA00022857"/>
    </source>
</evidence>
<feature type="domain" description="MTHFR SAM-binding regulatory" evidence="9">
    <location>
        <begin position="421"/>
        <end position="667"/>
    </location>
</feature>
<dbReference type="AlphaFoldDB" id="A0AAV9UR58"/>
<dbReference type="FunFam" id="3.20.20.220:FF:000002">
    <property type="entry name" value="Methylenetetrahydrofolate reductase"/>
    <property type="match status" value="1"/>
</dbReference>
<dbReference type="PANTHER" id="PTHR45754:SF1">
    <property type="entry name" value="METHYLENETETRAHYDROFOLATE REDUCTASE 1"/>
    <property type="match status" value="1"/>
</dbReference>
<dbReference type="Pfam" id="PF02219">
    <property type="entry name" value="MTHFR"/>
    <property type="match status" value="1"/>
</dbReference>
<dbReference type="InterPro" id="IPR003171">
    <property type="entry name" value="Mehydrof_redctse-like"/>
</dbReference>
<comment type="caution">
    <text evidence="10">The sequence shown here is derived from an EMBL/GenBank/DDBJ whole genome shotgun (WGS) entry which is preliminary data.</text>
</comment>
<dbReference type="NCBIfam" id="TIGR00677">
    <property type="entry name" value="fadh2_euk"/>
    <property type="match status" value="1"/>
</dbReference>
<evidence type="ECO:0000256" key="4">
    <source>
        <dbReference type="ARBA" id="ARBA00022630"/>
    </source>
</evidence>
<dbReference type="Pfam" id="PF21895">
    <property type="entry name" value="MTHFR_C"/>
    <property type="match status" value="1"/>
</dbReference>
<evidence type="ECO:0000259" key="9">
    <source>
        <dbReference type="Pfam" id="PF21895"/>
    </source>
</evidence>
<organism evidence="10 11">
    <name type="scientific">Orbilia brochopaga</name>
    <dbReference type="NCBI Taxonomy" id="3140254"/>
    <lineage>
        <taxon>Eukaryota</taxon>
        <taxon>Fungi</taxon>
        <taxon>Dikarya</taxon>
        <taxon>Ascomycota</taxon>
        <taxon>Pezizomycotina</taxon>
        <taxon>Orbiliomycetes</taxon>
        <taxon>Orbiliales</taxon>
        <taxon>Orbiliaceae</taxon>
        <taxon>Orbilia</taxon>
    </lineage>
</organism>
<evidence type="ECO:0000256" key="7">
    <source>
        <dbReference type="ARBA" id="ARBA00023002"/>
    </source>
</evidence>
<name>A0AAV9UR58_9PEZI</name>
<evidence type="ECO:0000256" key="1">
    <source>
        <dbReference type="ARBA" id="ARBA00001974"/>
    </source>
</evidence>
<keyword evidence="4" id="KW-0285">Flavoprotein</keyword>
<dbReference type="GO" id="GO:0005829">
    <property type="term" value="C:cytosol"/>
    <property type="evidence" value="ECO:0007669"/>
    <property type="project" value="TreeGrafter"/>
</dbReference>
<keyword evidence="11" id="KW-1185">Reference proteome</keyword>
<dbReference type="InterPro" id="IPR004621">
    <property type="entry name" value="Fadh2_euk"/>
</dbReference>
<dbReference type="EMBL" id="JAVHNQ010000005">
    <property type="protein sequence ID" value="KAK6347112.1"/>
    <property type="molecule type" value="Genomic_DNA"/>
</dbReference>
<evidence type="ECO:0000256" key="8">
    <source>
        <dbReference type="RuleBase" id="RU004254"/>
    </source>
</evidence>
<dbReference type="PANTHER" id="PTHR45754">
    <property type="entry name" value="METHYLENETETRAHYDROFOLATE REDUCTASE"/>
    <property type="match status" value="1"/>
</dbReference>
<evidence type="ECO:0000256" key="5">
    <source>
        <dbReference type="ARBA" id="ARBA00022827"/>
    </source>
</evidence>
<evidence type="ECO:0000313" key="10">
    <source>
        <dbReference type="EMBL" id="KAK6347112.1"/>
    </source>
</evidence>
<keyword evidence="6" id="KW-0521">NADP</keyword>
<dbReference type="Gene3D" id="3.20.20.220">
    <property type="match status" value="1"/>
</dbReference>
<protein>
    <recommendedName>
        <fullName evidence="9">MTHFR SAM-binding regulatory domain-containing protein</fullName>
    </recommendedName>
</protein>